<protein>
    <submittedName>
        <fullName evidence="2">GLPGLI family protein</fullName>
    </submittedName>
</protein>
<evidence type="ECO:0000256" key="1">
    <source>
        <dbReference type="SAM" id="SignalP"/>
    </source>
</evidence>
<feature type="signal peptide" evidence="1">
    <location>
        <begin position="1"/>
        <end position="20"/>
    </location>
</feature>
<reference evidence="3 5" key="2">
    <citation type="submission" date="2019-04" db="EMBL/GenBank/DDBJ databases">
        <title>Pedobacter sp. RP-1-16 sp. nov., isolated from Arctic soil.</title>
        <authorList>
            <person name="Dahal R.H."/>
            <person name="Kim D.-U."/>
        </authorList>
    </citation>
    <scope>NUCLEOTIDE SEQUENCE [LARGE SCALE GENOMIC DNA]</scope>
    <source>
        <strain evidence="3 5">RP-1-16</strain>
    </source>
</reference>
<dbReference type="NCBIfam" id="TIGR01200">
    <property type="entry name" value="GLPGLI"/>
    <property type="match status" value="1"/>
</dbReference>
<evidence type="ECO:0000313" key="2">
    <source>
        <dbReference type="EMBL" id="TCC88434.1"/>
    </source>
</evidence>
<sequence>MKQKVIVLFCVCNCFLSLKAQEAFIPYGKITFEKKINLIRSLENSGLPEEAKEKMQKYSSSNWEFLFNLEKSVYKPIKKEAENNQAGFFSFSLNQQNNEIYTDYSKNRRVLRRTVMDDTYLLTDTIPRVNWKIMHDVRNIAGYECRKAIGVIYDTVYVVAFYSDEILLRGGPEGFGGLPGTILGLAIPRYNTTWFATKVEGFANQQAEIVPPTKGKKIETDKDLKKLIELFTRYDQHKKEKEEQAKKTLYGFTL</sequence>
<evidence type="ECO:0000313" key="5">
    <source>
        <dbReference type="Proteomes" id="UP000309594"/>
    </source>
</evidence>
<proteinExistence type="predicted"/>
<comment type="caution">
    <text evidence="2">The sequence shown here is derived from an EMBL/GenBank/DDBJ whole genome shotgun (WGS) entry which is preliminary data.</text>
</comment>
<dbReference type="Proteomes" id="UP000309594">
    <property type="component" value="Unassembled WGS sequence"/>
</dbReference>
<accession>A0A4R0MQX6</accession>
<dbReference type="OrthoDB" id="1440774at2"/>
<keyword evidence="4" id="KW-1185">Reference proteome</keyword>
<reference evidence="2 4" key="1">
    <citation type="submission" date="2019-02" db="EMBL/GenBank/DDBJ databases">
        <title>Pedobacter sp. RP-3-8 sp. nov., isolated from Arctic soil.</title>
        <authorList>
            <person name="Dahal R.H."/>
        </authorList>
    </citation>
    <scope>NUCLEOTIDE SEQUENCE [LARGE SCALE GENOMIC DNA]</scope>
    <source>
        <strain evidence="2 4">RP-3-8</strain>
    </source>
</reference>
<dbReference type="Proteomes" id="UP000291117">
    <property type="component" value="Unassembled WGS sequence"/>
</dbReference>
<dbReference type="InterPro" id="IPR005901">
    <property type="entry name" value="GLPGLI"/>
</dbReference>
<organism evidence="2 4">
    <name type="scientific">Pedobacter hiemivivus</name>
    <dbReference type="NCBI Taxonomy" id="2530454"/>
    <lineage>
        <taxon>Bacteria</taxon>
        <taxon>Pseudomonadati</taxon>
        <taxon>Bacteroidota</taxon>
        <taxon>Sphingobacteriia</taxon>
        <taxon>Sphingobacteriales</taxon>
        <taxon>Sphingobacteriaceae</taxon>
        <taxon>Pedobacter</taxon>
    </lineage>
</organism>
<keyword evidence="1" id="KW-0732">Signal</keyword>
<dbReference type="EMBL" id="SWDX01000007">
    <property type="protein sequence ID" value="TKC58432.1"/>
    <property type="molecule type" value="Genomic_DNA"/>
</dbReference>
<evidence type="ECO:0000313" key="3">
    <source>
        <dbReference type="EMBL" id="TKC58432.1"/>
    </source>
</evidence>
<gene>
    <name evidence="2" type="ORF">EZ444_21520</name>
    <name evidence="3" type="ORF">FBD94_17545</name>
</gene>
<name>A0A4R0MQX6_9SPHI</name>
<dbReference type="AlphaFoldDB" id="A0A4R0MQX6"/>
<evidence type="ECO:0000313" key="4">
    <source>
        <dbReference type="Proteomes" id="UP000291117"/>
    </source>
</evidence>
<feature type="chain" id="PRO_5040597712" evidence="1">
    <location>
        <begin position="21"/>
        <end position="254"/>
    </location>
</feature>
<dbReference type="EMBL" id="SJSM01000020">
    <property type="protein sequence ID" value="TCC88434.1"/>
    <property type="molecule type" value="Genomic_DNA"/>
</dbReference>
<dbReference type="RefSeq" id="WP_131611216.1">
    <property type="nucleotide sequence ID" value="NZ_SJSM01000020.1"/>
</dbReference>
<accession>A0A4U1GBE2</accession>